<accession>A0A518HCU6</accession>
<dbReference type="InterPro" id="IPR027470">
    <property type="entry name" value="Cation_efflux_CTD"/>
</dbReference>
<feature type="domain" description="Cation efflux protein transmembrane" evidence="8">
    <location>
        <begin position="31"/>
        <end position="225"/>
    </location>
</feature>
<dbReference type="InterPro" id="IPR027469">
    <property type="entry name" value="Cation_efflux_TMD_sf"/>
</dbReference>
<evidence type="ECO:0000256" key="4">
    <source>
        <dbReference type="ARBA" id="ARBA00022692"/>
    </source>
</evidence>
<evidence type="ECO:0000313" key="11">
    <source>
        <dbReference type="Proteomes" id="UP000317835"/>
    </source>
</evidence>
<dbReference type="FunFam" id="1.20.1510.10:FF:000006">
    <property type="entry name" value="Divalent cation efflux transporter"/>
    <property type="match status" value="1"/>
</dbReference>
<keyword evidence="5 7" id="KW-1133">Transmembrane helix</keyword>
<feature type="transmembrane region" description="Helical" evidence="7">
    <location>
        <begin position="98"/>
        <end position="119"/>
    </location>
</feature>
<dbReference type="Gene3D" id="1.20.1510.10">
    <property type="entry name" value="Cation efflux protein transmembrane domain"/>
    <property type="match status" value="1"/>
</dbReference>
<dbReference type="PANTHER" id="PTHR43840">
    <property type="entry name" value="MITOCHONDRIAL METAL TRANSPORTER 1-RELATED"/>
    <property type="match status" value="1"/>
</dbReference>
<feature type="transmembrane region" description="Helical" evidence="7">
    <location>
        <begin position="171"/>
        <end position="189"/>
    </location>
</feature>
<dbReference type="GO" id="GO:0016020">
    <property type="term" value="C:membrane"/>
    <property type="evidence" value="ECO:0007669"/>
    <property type="project" value="UniProtKB-SubCell"/>
</dbReference>
<dbReference type="Gene3D" id="3.30.70.1350">
    <property type="entry name" value="Cation efflux protein, cytoplasmic domain"/>
    <property type="match status" value="1"/>
</dbReference>
<evidence type="ECO:0000256" key="7">
    <source>
        <dbReference type="SAM" id="Phobius"/>
    </source>
</evidence>
<dbReference type="AlphaFoldDB" id="A0A518HCU6"/>
<keyword evidence="11" id="KW-1185">Reference proteome</keyword>
<dbReference type="SUPFAM" id="SSF161111">
    <property type="entry name" value="Cation efflux protein transmembrane domain-like"/>
    <property type="match status" value="1"/>
</dbReference>
<dbReference type="Pfam" id="PF01545">
    <property type="entry name" value="Cation_efflux"/>
    <property type="match status" value="1"/>
</dbReference>
<evidence type="ECO:0000256" key="2">
    <source>
        <dbReference type="ARBA" id="ARBA00008114"/>
    </source>
</evidence>
<protein>
    <submittedName>
        <fullName evidence="10">Putative cation efflux system protein</fullName>
    </submittedName>
</protein>
<dbReference type="GO" id="GO:0008324">
    <property type="term" value="F:monoatomic cation transmembrane transporter activity"/>
    <property type="evidence" value="ECO:0007669"/>
    <property type="project" value="InterPro"/>
</dbReference>
<evidence type="ECO:0000256" key="6">
    <source>
        <dbReference type="ARBA" id="ARBA00023136"/>
    </source>
</evidence>
<comment type="similarity">
    <text evidence="2">Belongs to the cation diffusion facilitator (CDF) transporter (TC 2.A.4) family.</text>
</comment>
<evidence type="ECO:0000256" key="3">
    <source>
        <dbReference type="ARBA" id="ARBA00022448"/>
    </source>
</evidence>
<evidence type="ECO:0000256" key="5">
    <source>
        <dbReference type="ARBA" id="ARBA00022989"/>
    </source>
</evidence>
<dbReference type="InterPro" id="IPR050291">
    <property type="entry name" value="CDF_Transporter"/>
</dbReference>
<feature type="transmembrane region" description="Helical" evidence="7">
    <location>
        <begin position="131"/>
        <end position="150"/>
    </location>
</feature>
<evidence type="ECO:0000259" key="9">
    <source>
        <dbReference type="Pfam" id="PF16916"/>
    </source>
</evidence>
<keyword evidence="4 7" id="KW-0812">Transmembrane</keyword>
<reference evidence="10 11" key="1">
    <citation type="submission" date="2019-02" db="EMBL/GenBank/DDBJ databases">
        <title>Deep-cultivation of Planctomycetes and their phenomic and genomic characterization uncovers novel biology.</title>
        <authorList>
            <person name="Wiegand S."/>
            <person name="Jogler M."/>
            <person name="Boedeker C."/>
            <person name="Pinto D."/>
            <person name="Vollmers J."/>
            <person name="Rivas-Marin E."/>
            <person name="Kohn T."/>
            <person name="Peeters S.H."/>
            <person name="Heuer A."/>
            <person name="Rast P."/>
            <person name="Oberbeckmann S."/>
            <person name="Bunk B."/>
            <person name="Jeske O."/>
            <person name="Meyerdierks A."/>
            <person name="Storesund J.E."/>
            <person name="Kallscheuer N."/>
            <person name="Luecker S."/>
            <person name="Lage O.M."/>
            <person name="Pohl T."/>
            <person name="Merkel B.J."/>
            <person name="Hornburger P."/>
            <person name="Mueller R.-W."/>
            <person name="Bruemmer F."/>
            <person name="Labrenz M."/>
            <person name="Spormann A.M."/>
            <person name="Op den Camp H."/>
            <person name="Overmann J."/>
            <person name="Amann R."/>
            <person name="Jetten M.S.M."/>
            <person name="Mascher T."/>
            <person name="Medema M.H."/>
            <person name="Devos D.P."/>
            <person name="Kaster A.-K."/>
            <person name="Ovreas L."/>
            <person name="Rohde M."/>
            <person name="Galperin M.Y."/>
            <person name="Jogler C."/>
        </authorList>
    </citation>
    <scope>NUCLEOTIDE SEQUENCE [LARGE SCALE GENOMIC DNA]</scope>
    <source>
        <strain evidence="10 11">ElP</strain>
    </source>
</reference>
<dbReference type="InterPro" id="IPR002524">
    <property type="entry name" value="Cation_efflux"/>
</dbReference>
<dbReference type="Proteomes" id="UP000317835">
    <property type="component" value="Chromosome"/>
</dbReference>
<dbReference type="KEGG" id="tpla:ElP_64410"/>
<feature type="transmembrane region" description="Helical" evidence="7">
    <location>
        <begin position="54"/>
        <end position="77"/>
    </location>
</feature>
<evidence type="ECO:0000259" key="8">
    <source>
        <dbReference type="Pfam" id="PF01545"/>
    </source>
</evidence>
<sequence>MRRQGGGDEGPLAQRERSRAALYREVVNAAVLGLAVNTGLGLAKLAGGLVGHSFALVSDAVNSLGDVVTSLVVLFALRLAQRPPDPEHPYGHTRAEAIAGLSVSLLVLGSALLVGAEAIRRLPLAHEVSPGWTLWIAGANVVIKEVLFRYKIRIGQRTGSRALMAHAWDHRADAFSALAVLVGLAMVRWGGPRYLFADELAALVVVAIILRSAFSLVWDSAHELMDAQAEGAFVSRIEAEALADPDVLGVETLWVRKSGLEFFADLHLEIDPGLTIAEGHRIGHRVKDRLLRAFPTLRDVLVHLEPSPHFPDHAPAE</sequence>
<comment type="subcellular location">
    <subcellularLocation>
        <location evidence="1">Membrane</location>
        <topology evidence="1">Multi-pass membrane protein</topology>
    </subcellularLocation>
</comment>
<evidence type="ECO:0000256" key="1">
    <source>
        <dbReference type="ARBA" id="ARBA00004141"/>
    </source>
</evidence>
<name>A0A518HCU6_9BACT</name>
<evidence type="ECO:0000313" key="10">
    <source>
        <dbReference type="EMBL" id="QDV38486.1"/>
    </source>
</evidence>
<dbReference type="EMBL" id="CP036426">
    <property type="protein sequence ID" value="QDV38486.1"/>
    <property type="molecule type" value="Genomic_DNA"/>
</dbReference>
<dbReference type="RefSeq" id="WP_197446521.1">
    <property type="nucleotide sequence ID" value="NZ_CP036426.1"/>
</dbReference>
<dbReference type="InterPro" id="IPR058533">
    <property type="entry name" value="Cation_efflux_TM"/>
</dbReference>
<proteinExistence type="inferred from homology"/>
<dbReference type="InterPro" id="IPR036837">
    <property type="entry name" value="Cation_efflux_CTD_sf"/>
</dbReference>
<keyword evidence="3" id="KW-0813">Transport</keyword>
<gene>
    <name evidence="10" type="ORF">ElP_64410</name>
</gene>
<dbReference type="PANTHER" id="PTHR43840:SF15">
    <property type="entry name" value="MITOCHONDRIAL METAL TRANSPORTER 1-RELATED"/>
    <property type="match status" value="1"/>
</dbReference>
<feature type="transmembrane region" description="Helical" evidence="7">
    <location>
        <begin position="201"/>
        <end position="218"/>
    </location>
</feature>
<dbReference type="Pfam" id="PF16916">
    <property type="entry name" value="ZT_dimer"/>
    <property type="match status" value="1"/>
</dbReference>
<feature type="domain" description="Cation efflux protein cytoplasmic" evidence="9">
    <location>
        <begin position="232"/>
        <end position="306"/>
    </location>
</feature>
<feature type="transmembrane region" description="Helical" evidence="7">
    <location>
        <begin position="21"/>
        <end position="42"/>
    </location>
</feature>
<dbReference type="NCBIfam" id="TIGR01297">
    <property type="entry name" value="CDF"/>
    <property type="match status" value="1"/>
</dbReference>
<dbReference type="SUPFAM" id="SSF160240">
    <property type="entry name" value="Cation efflux protein cytoplasmic domain-like"/>
    <property type="match status" value="1"/>
</dbReference>
<keyword evidence="6 7" id="KW-0472">Membrane</keyword>
<organism evidence="10 11">
    <name type="scientific">Tautonia plasticadhaerens</name>
    <dbReference type="NCBI Taxonomy" id="2527974"/>
    <lineage>
        <taxon>Bacteria</taxon>
        <taxon>Pseudomonadati</taxon>
        <taxon>Planctomycetota</taxon>
        <taxon>Planctomycetia</taxon>
        <taxon>Isosphaerales</taxon>
        <taxon>Isosphaeraceae</taxon>
        <taxon>Tautonia</taxon>
    </lineage>
</organism>